<feature type="binding site" evidence="5">
    <location>
        <position position="355"/>
    </location>
    <ligand>
        <name>Fe cation</name>
        <dbReference type="ChEBI" id="CHEBI:24875"/>
        <note>catalytic</note>
    </ligand>
</feature>
<feature type="region of interest" description="Disordered" evidence="6">
    <location>
        <begin position="145"/>
        <end position="165"/>
    </location>
</feature>
<keyword evidence="3" id="KW-0560">Oxidoreductase</keyword>
<dbReference type="PANTHER" id="PTHR16557">
    <property type="entry name" value="ALKYLATED DNA REPAIR PROTEIN ALKB-RELATED"/>
    <property type="match status" value="1"/>
</dbReference>
<evidence type="ECO:0000256" key="5">
    <source>
        <dbReference type="PIRSR" id="PIRSR604574-2"/>
    </source>
</evidence>
<dbReference type="Proteomes" id="UP000053558">
    <property type="component" value="Unassembled WGS sequence"/>
</dbReference>
<dbReference type="RefSeq" id="XP_007764637.1">
    <property type="nucleotide sequence ID" value="XM_007766447.1"/>
</dbReference>
<keyword evidence="2" id="KW-0223">Dioxygenase</keyword>
<dbReference type="AlphaFoldDB" id="A0A5M3N0U4"/>
<evidence type="ECO:0000259" key="7">
    <source>
        <dbReference type="PROSITE" id="PS51471"/>
    </source>
</evidence>
<dbReference type="PANTHER" id="PTHR16557:SF2">
    <property type="entry name" value="NUCLEIC ACID DIOXYGENASE ALKBH1"/>
    <property type="match status" value="1"/>
</dbReference>
<feature type="compositionally biased region" description="Pro residues" evidence="6">
    <location>
        <begin position="152"/>
        <end position="165"/>
    </location>
</feature>
<feature type="binding site" evidence="5">
    <location>
        <position position="298"/>
    </location>
    <ligand>
        <name>Fe cation</name>
        <dbReference type="ChEBI" id="CHEBI:24875"/>
        <note>catalytic</note>
    </ligand>
</feature>
<feature type="compositionally biased region" description="Basic and acidic residues" evidence="6">
    <location>
        <begin position="1"/>
        <end position="12"/>
    </location>
</feature>
<keyword evidence="9" id="KW-1185">Reference proteome</keyword>
<dbReference type="GeneID" id="19199317"/>
<dbReference type="EMBL" id="JH711574">
    <property type="protein sequence ID" value="EIW84998.1"/>
    <property type="molecule type" value="Genomic_DNA"/>
</dbReference>
<dbReference type="InterPro" id="IPR037151">
    <property type="entry name" value="AlkB-like_sf"/>
</dbReference>
<dbReference type="Pfam" id="PF13532">
    <property type="entry name" value="2OG-FeII_Oxy_2"/>
    <property type="match status" value="1"/>
</dbReference>
<feature type="region of interest" description="Disordered" evidence="6">
    <location>
        <begin position="1"/>
        <end position="25"/>
    </location>
</feature>
<organism evidence="8 9">
    <name type="scientific">Coniophora puteana (strain RWD-64-598)</name>
    <name type="common">Brown rot fungus</name>
    <dbReference type="NCBI Taxonomy" id="741705"/>
    <lineage>
        <taxon>Eukaryota</taxon>
        <taxon>Fungi</taxon>
        <taxon>Dikarya</taxon>
        <taxon>Basidiomycota</taxon>
        <taxon>Agaricomycotina</taxon>
        <taxon>Agaricomycetes</taxon>
        <taxon>Agaricomycetidae</taxon>
        <taxon>Boletales</taxon>
        <taxon>Coniophorineae</taxon>
        <taxon>Coniophoraceae</taxon>
        <taxon>Coniophora</taxon>
    </lineage>
</organism>
<evidence type="ECO:0000256" key="1">
    <source>
        <dbReference type="ARBA" id="ARBA00022723"/>
    </source>
</evidence>
<gene>
    <name evidence="8" type="ORF">CONPUDRAFT_117367</name>
</gene>
<feature type="binding site" evidence="5">
    <location>
        <position position="300"/>
    </location>
    <ligand>
        <name>Fe cation</name>
        <dbReference type="ChEBI" id="CHEBI:24875"/>
        <note>catalytic</note>
    </ligand>
</feature>
<dbReference type="SUPFAM" id="SSF51197">
    <property type="entry name" value="Clavaminate synthase-like"/>
    <property type="match status" value="1"/>
</dbReference>
<dbReference type="GO" id="GO:0046872">
    <property type="term" value="F:metal ion binding"/>
    <property type="evidence" value="ECO:0007669"/>
    <property type="project" value="UniProtKB-KW"/>
</dbReference>
<accession>A0A5M3N0U4</accession>
<name>A0A5M3N0U4_CONPW</name>
<dbReference type="GO" id="GO:0005634">
    <property type="term" value="C:nucleus"/>
    <property type="evidence" value="ECO:0007669"/>
    <property type="project" value="TreeGrafter"/>
</dbReference>
<dbReference type="KEGG" id="cput:CONPUDRAFT_117367"/>
<dbReference type="InterPro" id="IPR005123">
    <property type="entry name" value="Oxoglu/Fe-dep_dioxygenase_dom"/>
</dbReference>
<protein>
    <recommendedName>
        <fullName evidence="7">Fe2OG dioxygenase domain-containing protein</fullName>
    </recommendedName>
</protein>
<sequence length="425" mass="47286">MPDASLSKEERKARKRHFKSTKNRPAHIDDTWSPFRAAEKKYKARYPPLDLSDVLDLSSDAEAHDYTWHGRPDAVHVHDISTTDTRIVTVPSIPGLVVLPSFLSPQKQRALVRWALRDHARPPNETNLDTHYVLPSDGLWTAHLSPSHPLIDPRPPPPDAEPTPAGPRTLIANTPATVTNVSEIAALPKPPTAPATTASPASPDVLLPRLRWANIGWFYHWGTKQYDFTRGKVAVDPRIKQVCRQAVASVDWSAVFGASTMENDKGWGDDDWRQWGDTYEPDAGIVNFYQTKDTLMAHVDRSEVCATSPLVSISIGNAAIFLIGGQTRDEPPVPILLHSGDVVMMAGPYCRRAYHGVPRILANSLPRHLVDGPCPQDGNIDDDEVEEENDWAPYAAYLRNARINVNVRQVFPRGFDPSKEDNHTC</sequence>
<feature type="compositionally biased region" description="Basic residues" evidence="6">
    <location>
        <begin position="13"/>
        <end position="25"/>
    </location>
</feature>
<comment type="cofactor">
    <cofactor evidence="5">
        <name>Fe(2+)</name>
        <dbReference type="ChEBI" id="CHEBI:29033"/>
    </cofactor>
    <text evidence="5">Binds 1 Fe(2+) ion per subunit.</text>
</comment>
<evidence type="ECO:0000256" key="4">
    <source>
        <dbReference type="ARBA" id="ARBA00023004"/>
    </source>
</evidence>
<evidence type="ECO:0000256" key="2">
    <source>
        <dbReference type="ARBA" id="ARBA00022964"/>
    </source>
</evidence>
<dbReference type="OMA" id="WSTKSYD"/>
<dbReference type="PROSITE" id="PS51471">
    <property type="entry name" value="FE2OG_OXY"/>
    <property type="match status" value="1"/>
</dbReference>
<dbReference type="GO" id="GO:0005737">
    <property type="term" value="C:cytoplasm"/>
    <property type="evidence" value="ECO:0007669"/>
    <property type="project" value="TreeGrafter"/>
</dbReference>
<dbReference type="InterPro" id="IPR004574">
    <property type="entry name" value="Alkb"/>
</dbReference>
<evidence type="ECO:0000313" key="9">
    <source>
        <dbReference type="Proteomes" id="UP000053558"/>
    </source>
</evidence>
<evidence type="ECO:0000256" key="6">
    <source>
        <dbReference type="SAM" id="MobiDB-lite"/>
    </source>
</evidence>
<evidence type="ECO:0000313" key="8">
    <source>
        <dbReference type="EMBL" id="EIW84998.1"/>
    </source>
</evidence>
<keyword evidence="1 5" id="KW-0479">Metal-binding</keyword>
<evidence type="ECO:0000256" key="3">
    <source>
        <dbReference type="ARBA" id="ARBA00023002"/>
    </source>
</evidence>
<comment type="caution">
    <text evidence="8">The sequence shown here is derived from an EMBL/GenBank/DDBJ whole genome shotgun (WGS) entry which is preliminary data.</text>
</comment>
<reference evidence="9" key="1">
    <citation type="journal article" date="2012" name="Science">
        <title>The Paleozoic origin of enzymatic lignin decomposition reconstructed from 31 fungal genomes.</title>
        <authorList>
            <person name="Floudas D."/>
            <person name="Binder M."/>
            <person name="Riley R."/>
            <person name="Barry K."/>
            <person name="Blanchette R.A."/>
            <person name="Henrissat B."/>
            <person name="Martinez A.T."/>
            <person name="Otillar R."/>
            <person name="Spatafora J.W."/>
            <person name="Yadav J.S."/>
            <person name="Aerts A."/>
            <person name="Benoit I."/>
            <person name="Boyd A."/>
            <person name="Carlson A."/>
            <person name="Copeland A."/>
            <person name="Coutinho P.M."/>
            <person name="de Vries R.P."/>
            <person name="Ferreira P."/>
            <person name="Findley K."/>
            <person name="Foster B."/>
            <person name="Gaskell J."/>
            <person name="Glotzer D."/>
            <person name="Gorecki P."/>
            <person name="Heitman J."/>
            <person name="Hesse C."/>
            <person name="Hori C."/>
            <person name="Igarashi K."/>
            <person name="Jurgens J.A."/>
            <person name="Kallen N."/>
            <person name="Kersten P."/>
            <person name="Kohler A."/>
            <person name="Kuees U."/>
            <person name="Kumar T.K.A."/>
            <person name="Kuo A."/>
            <person name="LaButti K."/>
            <person name="Larrondo L.F."/>
            <person name="Lindquist E."/>
            <person name="Ling A."/>
            <person name="Lombard V."/>
            <person name="Lucas S."/>
            <person name="Lundell T."/>
            <person name="Martin R."/>
            <person name="McLaughlin D.J."/>
            <person name="Morgenstern I."/>
            <person name="Morin E."/>
            <person name="Murat C."/>
            <person name="Nagy L.G."/>
            <person name="Nolan M."/>
            <person name="Ohm R.A."/>
            <person name="Patyshakuliyeva A."/>
            <person name="Rokas A."/>
            <person name="Ruiz-Duenas F.J."/>
            <person name="Sabat G."/>
            <person name="Salamov A."/>
            <person name="Samejima M."/>
            <person name="Schmutz J."/>
            <person name="Slot J.C."/>
            <person name="St John F."/>
            <person name="Stenlid J."/>
            <person name="Sun H."/>
            <person name="Sun S."/>
            <person name="Syed K."/>
            <person name="Tsang A."/>
            <person name="Wiebenga A."/>
            <person name="Young D."/>
            <person name="Pisabarro A."/>
            <person name="Eastwood D.C."/>
            <person name="Martin F."/>
            <person name="Cullen D."/>
            <person name="Grigoriev I.V."/>
            <person name="Hibbett D.S."/>
        </authorList>
    </citation>
    <scope>NUCLEOTIDE SEQUENCE [LARGE SCALE GENOMIC DNA]</scope>
    <source>
        <strain evidence="9">RWD-64-598 SS2</strain>
    </source>
</reference>
<dbReference type="OrthoDB" id="6614653at2759"/>
<keyword evidence="4 5" id="KW-0408">Iron</keyword>
<dbReference type="InterPro" id="IPR027450">
    <property type="entry name" value="AlkB-like"/>
</dbReference>
<feature type="domain" description="Fe2OG dioxygenase" evidence="7">
    <location>
        <begin position="280"/>
        <end position="411"/>
    </location>
</feature>
<dbReference type="Gene3D" id="2.60.120.590">
    <property type="entry name" value="Alpha-ketoglutarate-dependent dioxygenase AlkB-like"/>
    <property type="match status" value="1"/>
</dbReference>
<proteinExistence type="predicted"/>
<dbReference type="GO" id="GO:0051213">
    <property type="term" value="F:dioxygenase activity"/>
    <property type="evidence" value="ECO:0007669"/>
    <property type="project" value="UniProtKB-KW"/>
</dbReference>